<dbReference type="EMBL" id="CP011117">
    <property type="protein sequence ID" value="AKA85132.1"/>
    <property type="molecule type" value="Genomic_DNA"/>
</dbReference>
<proteinExistence type="predicted"/>
<dbReference type="AlphaFoldDB" id="A0AAU8U379"/>
<sequence>MQGDWFFLARLLFGNGVEVDRDQQIVAEQLNEITFKLACIGAQDANQACATVALQ</sequence>
<evidence type="ECO:0000313" key="1">
    <source>
        <dbReference type="EMBL" id="AKA85132.1"/>
    </source>
</evidence>
<name>A0AAU8U379_9PSED</name>
<gene>
    <name evidence="1" type="ORF">VO64_4586</name>
</gene>
<dbReference type="KEGG" id="pfb:VO64_4586"/>
<dbReference type="Proteomes" id="UP000033099">
    <property type="component" value="Chromosome"/>
</dbReference>
<evidence type="ECO:0000313" key="2">
    <source>
        <dbReference type="Proteomes" id="UP000033099"/>
    </source>
</evidence>
<protein>
    <submittedName>
        <fullName evidence="1">Uncharacterized protein</fullName>
    </submittedName>
</protein>
<accession>A0AAU8U379</accession>
<organism evidence="1 2">
    <name type="scientific">Pseudomonas synxantha</name>
    <dbReference type="NCBI Taxonomy" id="47883"/>
    <lineage>
        <taxon>Bacteria</taxon>
        <taxon>Pseudomonadati</taxon>
        <taxon>Pseudomonadota</taxon>
        <taxon>Gammaproteobacteria</taxon>
        <taxon>Pseudomonadales</taxon>
        <taxon>Pseudomonadaceae</taxon>
        <taxon>Pseudomonas</taxon>
    </lineage>
</organism>
<reference evidence="1 2" key="1">
    <citation type="journal article" date="2015" name="Genome Announc.">
        <title>Complete Genome Sequence of Biocontrol Strain Pseudomonas fluorescens LBUM223.</title>
        <authorList>
            <person name="Roquigny R."/>
            <person name="Arseneault T."/>
            <person name="Gadkar V.J."/>
            <person name="Novinscak A."/>
            <person name="Joly D.L."/>
            <person name="Filion M."/>
        </authorList>
    </citation>
    <scope>NUCLEOTIDE SEQUENCE [LARGE SCALE GENOMIC DNA]</scope>
    <source>
        <strain evidence="1 2">LBUM223</strain>
    </source>
</reference>